<reference evidence="1 2" key="3">
    <citation type="journal article" date="2013" name="Rice">
        <title>Improvement of the Oryza sativa Nipponbare reference genome using next generation sequence and optical map data.</title>
        <authorList>
            <person name="Kawahara Y."/>
            <person name="de la Bastide M."/>
            <person name="Hamilton J.P."/>
            <person name="Kanamori H."/>
            <person name="McCombie W.R."/>
            <person name="Ouyang S."/>
            <person name="Schwartz D.C."/>
            <person name="Tanaka T."/>
            <person name="Wu J."/>
            <person name="Zhou S."/>
            <person name="Childs K.L."/>
            <person name="Davidson R.M."/>
            <person name="Lin H."/>
            <person name="Quesada-Ocampo L."/>
            <person name="Vaillancourt B."/>
            <person name="Sakai H."/>
            <person name="Lee S.S."/>
            <person name="Kim J."/>
            <person name="Numa H."/>
            <person name="Itoh T."/>
            <person name="Buell C.R."/>
            <person name="Matsumoto T."/>
        </authorList>
    </citation>
    <scope>NUCLEOTIDE SEQUENCE [LARGE SCALE GENOMIC DNA]</scope>
    <source>
        <strain evidence="2">cv. Nipponbare</strain>
    </source>
</reference>
<dbReference type="Proteomes" id="UP000059680">
    <property type="component" value="Chromosome 11"/>
</dbReference>
<reference evidence="1 2" key="2">
    <citation type="journal article" date="2013" name="Plant Cell Physiol.">
        <title>Rice Annotation Project Database (RAP-DB): an integrative and interactive database for rice genomics.</title>
        <authorList>
            <person name="Sakai H."/>
            <person name="Lee S.S."/>
            <person name="Tanaka T."/>
            <person name="Numa H."/>
            <person name="Kim J."/>
            <person name="Kawahara Y."/>
            <person name="Wakimoto H."/>
            <person name="Yang C.C."/>
            <person name="Iwamoto M."/>
            <person name="Abe T."/>
            <person name="Yamada Y."/>
            <person name="Muto A."/>
            <person name="Inokuchi H."/>
            <person name="Ikemura T."/>
            <person name="Matsumoto T."/>
            <person name="Sasaki T."/>
            <person name="Itoh T."/>
        </authorList>
    </citation>
    <scope>NUCLEOTIDE SEQUENCE [LARGE SCALE GENOMIC DNA]</scope>
    <source>
        <strain evidence="2">cv. Nipponbare</strain>
    </source>
</reference>
<sequence length="149" mass="16420">MGSAMRPHFERSVSQLVTVVVVHDISQISLPRQLRKPPHQIGNVLHCLWHSSTPRLRKRKHLVKQNLKQGVLHMEPQSGKGMLHGATAVAAARITSSMSAVAIALEAAIARVAQLSLEDKKKKLEASLPLQLCWLEIDEIIAAEDGSYL</sequence>
<accession>A0A0P0Y0Y3</accession>
<dbReference type="PaxDb" id="39947-A0A0P0Y0Y3"/>
<dbReference type="AlphaFoldDB" id="A0A0P0Y0Y3"/>
<dbReference type="EMBL" id="AP014967">
    <property type="protein sequence ID" value="BAT13489.1"/>
    <property type="molecule type" value="Genomic_DNA"/>
</dbReference>
<protein>
    <submittedName>
        <fullName evidence="1">Os11g0259301 protein</fullName>
    </submittedName>
</protein>
<proteinExistence type="predicted"/>
<name>A0A0P0Y0Y3_ORYSJ</name>
<reference evidence="2" key="1">
    <citation type="journal article" date="2005" name="Nature">
        <title>The map-based sequence of the rice genome.</title>
        <authorList>
            <consortium name="International rice genome sequencing project (IRGSP)"/>
            <person name="Matsumoto T."/>
            <person name="Wu J."/>
            <person name="Kanamori H."/>
            <person name="Katayose Y."/>
            <person name="Fujisawa M."/>
            <person name="Namiki N."/>
            <person name="Mizuno H."/>
            <person name="Yamamoto K."/>
            <person name="Antonio B.A."/>
            <person name="Baba T."/>
            <person name="Sakata K."/>
            <person name="Nagamura Y."/>
            <person name="Aoki H."/>
            <person name="Arikawa K."/>
            <person name="Arita K."/>
            <person name="Bito T."/>
            <person name="Chiden Y."/>
            <person name="Fujitsuka N."/>
            <person name="Fukunaka R."/>
            <person name="Hamada M."/>
            <person name="Harada C."/>
            <person name="Hayashi A."/>
            <person name="Hijishita S."/>
            <person name="Honda M."/>
            <person name="Hosokawa S."/>
            <person name="Ichikawa Y."/>
            <person name="Idonuma A."/>
            <person name="Iijima M."/>
            <person name="Ikeda M."/>
            <person name="Ikeno M."/>
            <person name="Ito K."/>
            <person name="Ito S."/>
            <person name="Ito T."/>
            <person name="Ito Y."/>
            <person name="Ito Y."/>
            <person name="Iwabuchi A."/>
            <person name="Kamiya K."/>
            <person name="Karasawa W."/>
            <person name="Kurita K."/>
            <person name="Katagiri S."/>
            <person name="Kikuta A."/>
            <person name="Kobayashi H."/>
            <person name="Kobayashi N."/>
            <person name="Machita K."/>
            <person name="Maehara T."/>
            <person name="Masukawa M."/>
            <person name="Mizubayashi T."/>
            <person name="Mukai Y."/>
            <person name="Nagasaki H."/>
            <person name="Nagata Y."/>
            <person name="Naito S."/>
            <person name="Nakashima M."/>
            <person name="Nakama Y."/>
            <person name="Nakamichi Y."/>
            <person name="Nakamura M."/>
            <person name="Meguro A."/>
            <person name="Negishi M."/>
            <person name="Ohta I."/>
            <person name="Ohta T."/>
            <person name="Okamoto M."/>
            <person name="Ono N."/>
            <person name="Saji S."/>
            <person name="Sakaguchi M."/>
            <person name="Sakai K."/>
            <person name="Shibata M."/>
            <person name="Shimokawa T."/>
            <person name="Song J."/>
            <person name="Takazaki Y."/>
            <person name="Terasawa K."/>
            <person name="Tsugane M."/>
            <person name="Tsuji K."/>
            <person name="Ueda S."/>
            <person name="Waki K."/>
            <person name="Yamagata H."/>
            <person name="Yamamoto M."/>
            <person name="Yamamoto S."/>
            <person name="Yamane H."/>
            <person name="Yoshiki S."/>
            <person name="Yoshihara R."/>
            <person name="Yukawa K."/>
            <person name="Zhong H."/>
            <person name="Yano M."/>
            <person name="Yuan Q."/>
            <person name="Ouyang S."/>
            <person name="Liu J."/>
            <person name="Jones K.M."/>
            <person name="Gansberger K."/>
            <person name="Moffat K."/>
            <person name="Hill J."/>
            <person name="Bera J."/>
            <person name="Fadrosh D."/>
            <person name="Jin S."/>
            <person name="Johri S."/>
            <person name="Kim M."/>
            <person name="Overton L."/>
            <person name="Reardon M."/>
            <person name="Tsitrin T."/>
            <person name="Vuong H."/>
            <person name="Weaver B."/>
            <person name="Ciecko A."/>
            <person name="Tallon L."/>
            <person name="Jackson J."/>
            <person name="Pai G."/>
            <person name="Aken S.V."/>
            <person name="Utterback T."/>
            <person name="Reidmuller S."/>
            <person name="Feldblyum T."/>
            <person name="Hsiao J."/>
            <person name="Zismann V."/>
            <person name="Iobst S."/>
            <person name="de Vazeille A.R."/>
            <person name="Buell C.R."/>
            <person name="Ying K."/>
            <person name="Li Y."/>
            <person name="Lu T."/>
            <person name="Huang Y."/>
            <person name="Zhao Q."/>
            <person name="Feng Q."/>
            <person name="Zhang L."/>
            <person name="Zhu J."/>
            <person name="Weng Q."/>
            <person name="Mu J."/>
            <person name="Lu Y."/>
            <person name="Fan D."/>
            <person name="Liu Y."/>
            <person name="Guan J."/>
            <person name="Zhang Y."/>
            <person name="Yu S."/>
            <person name="Liu X."/>
            <person name="Zhang Y."/>
            <person name="Hong G."/>
            <person name="Han B."/>
            <person name="Choisne N."/>
            <person name="Demange N."/>
            <person name="Orjeda G."/>
            <person name="Samain S."/>
            <person name="Cattolico L."/>
            <person name="Pelletier E."/>
            <person name="Couloux A."/>
            <person name="Segurens B."/>
            <person name="Wincker P."/>
            <person name="D'Hont A."/>
            <person name="Scarpelli C."/>
            <person name="Weissenbach J."/>
            <person name="Salanoubat M."/>
            <person name="Quetier F."/>
            <person name="Yu Y."/>
            <person name="Kim H.R."/>
            <person name="Rambo T."/>
            <person name="Currie J."/>
            <person name="Collura K."/>
            <person name="Luo M."/>
            <person name="Yang T."/>
            <person name="Ammiraju J.S.S."/>
            <person name="Engler F."/>
            <person name="Soderlund C."/>
            <person name="Wing R.A."/>
            <person name="Palmer L.E."/>
            <person name="de la Bastide M."/>
            <person name="Spiegel L."/>
            <person name="Nascimento L."/>
            <person name="Zutavern T."/>
            <person name="O'Shaughnessy A."/>
            <person name="Dike S."/>
            <person name="Dedhia N."/>
            <person name="Preston R."/>
            <person name="Balija V."/>
            <person name="McCombie W.R."/>
            <person name="Chow T."/>
            <person name="Chen H."/>
            <person name="Chung M."/>
            <person name="Chen C."/>
            <person name="Shaw J."/>
            <person name="Wu H."/>
            <person name="Hsiao K."/>
            <person name="Chao Y."/>
            <person name="Chu M."/>
            <person name="Cheng C."/>
            <person name="Hour A."/>
            <person name="Lee P."/>
            <person name="Lin S."/>
            <person name="Lin Y."/>
            <person name="Liou J."/>
            <person name="Liu S."/>
            <person name="Hsing Y."/>
            <person name="Raghuvanshi S."/>
            <person name="Mohanty A."/>
            <person name="Bharti A.K."/>
            <person name="Gaur A."/>
            <person name="Gupta V."/>
            <person name="Kumar D."/>
            <person name="Ravi V."/>
            <person name="Vij S."/>
            <person name="Kapur A."/>
            <person name="Khurana P."/>
            <person name="Khurana P."/>
            <person name="Khurana J.P."/>
            <person name="Tyagi A.K."/>
            <person name="Gaikwad K."/>
            <person name="Singh A."/>
            <person name="Dalal V."/>
            <person name="Srivastava S."/>
            <person name="Dixit A."/>
            <person name="Pal A.K."/>
            <person name="Ghazi I.A."/>
            <person name="Yadav M."/>
            <person name="Pandit A."/>
            <person name="Bhargava A."/>
            <person name="Sureshbabu K."/>
            <person name="Batra K."/>
            <person name="Sharma T.R."/>
            <person name="Mohapatra T."/>
            <person name="Singh N.K."/>
            <person name="Messing J."/>
            <person name="Nelson A.B."/>
            <person name="Fuks G."/>
            <person name="Kavchok S."/>
            <person name="Keizer G."/>
            <person name="Linton E."/>
            <person name="Llaca V."/>
            <person name="Song R."/>
            <person name="Tanyolac B."/>
            <person name="Young S."/>
            <person name="Ho-Il K."/>
            <person name="Hahn J.H."/>
            <person name="Sangsakoo G."/>
            <person name="Vanavichit A."/>
            <person name="de Mattos Luiz.A.T."/>
            <person name="Zimmer P.D."/>
            <person name="Malone G."/>
            <person name="Dellagostin O."/>
            <person name="de Oliveira A.C."/>
            <person name="Bevan M."/>
            <person name="Bancroft I."/>
            <person name="Minx P."/>
            <person name="Cordum H."/>
            <person name="Wilson R."/>
            <person name="Cheng Z."/>
            <person name="Jin W."/>
            <person name="Jiang J."/>
            <person name="Leong S.A."/>
            <person name="Iwama H."/>
            <person name="Gojobori T."/>
            <person name="Itoh T."/>
            <person name="Niimura Y."/>
            <person name="Fujii Y."/>
            <person name="Habara T."/>
            <person name="Sakai H."/>
            <person name="Sato Y."/>
            <person name="Wilson G."/>
            <person name="Kumar K."/>
            <person name="McCouch S."/>
            <person name="Juretic N."/>
            <person name="Hoen D."/>
            <person name="Wright S."/>
            <person name="Bruskiewich R."/>
            <person name="Bureau T."/>
            <person name="Miyao A."/>
            <person name="Hirochika H."/>
            <person name="Nishikawa T."/>
            <person name="Kadowaki K."/>
            <person name="Sugiura M."/>
            <person name="Burr B."/>
            <person name="Sasaki T."/>
        </authorList>
    </citation>
    <scope>NUCLEOTIDE SEQUENCE [LARGE SCALE GENOMIC DNA]</scope>
    <source>
        <strain evidence="2">cv. Nipponbare</strain>
    </source>
</reference>
<organism evidence="1 2">
    <name type="scientific">Oryza sativa subsp. japonica</name>
    <name type="common">Rice</name>
    <dbReference type="NCBI Taxonomy" id="39947"/>
    <lineage>
        <taxon>Eukaryota</taxon>
        <taxon>Viridiplantae</taxon>
        <taxon>Streptophyta</taxon>
        <taxon>Embryophyta</taxon>
        <taxon>Tracheophyta</taxon>
        <taxon>Spermatophyta</taxon>
        <taxon>Magnoliopsida</taxon>
        <taxon>Liliopsida</taxon>
        <taxon>Poales</taxon>
        <taxon>Poaceae</taxon>
        <taxon>BOP clade</taxon>
        <taxon>Oryzoideae</taxon>
        <taxon>Oryzeae</taxon>
        <taxon>Oryzinae</taxon>
        <taxon>Oryza</taxon>
        <taxon>Oryza sativa</taxon>
    </lineage>
</organism>
<keyword evidence="2" id="KW-1185">Reference proteome</keyword>
<evidence type="ECO:0000313" key="1">
    <source>
        <dbReference type="EMBL" id="BAT13489.1"/>
    </source>
</evidence>
<dbReference type="InParanoid" id="A0A0P0Y0Y3"/>
<gene>
    <name evidence="1" type="ordered locus">Os11g0259301</name>
    <name evidence="1" type="ORF">OSNPB_110259301</name>
</gene>
<evidence type="ECO:0000313" key="2">
    <source>
        <dbReference type="Proteomes" id="UP000059680"/>
    </source>
</evidence>